<organism evidence="7 8">
    <name type="scientific">Eschrichtius robustus</name>
    <name type="common">California gray whale</name>
    <name type="synonym">Eschrichtius gibbosus</name>
    <dbReference type="NCBI Taxonomy" id="9764"/>
    <lineage>
        <taxon>Eukaryota</taxon>
        <taxon>Metazoa</taxon>
        <taxon>Chordata</taxon>
        <taxon>Craniata</taxon>
        <taxon>Vertebrata</taxon>
        <taxon>Euteleostomi</taxon>
        <taxon>Mammalia</taxon>
        <taxon>Eutheria</taxon>
        <taxon>Laurasiatheria</taxon>
        <taxon>Artiodactyla</taxon>
        <taxon>Whippomorpha</taxon>
        <taxon>Cetacea</taxon>
        <taxon>Mysticeti</taxon>
        <taxon>Eschrichtiidae</taxon>
        <taxon>Eschrichtius</taxon>
    </lineage>
</organism>
<dbReference type="InterPro" id="IPR013057">
    <property type="entry name" value="AA_transpt_TM"/>
</dbReference>
<proteinExistence type="predicted"/>
<keyword evidence="2 5" id="KW-0812">Transmembrane</keyword>
<evidence type="ECO:0000256" key="1">
    <source>
        <dbReference type="ARBA" id="ARBA00004141"/>
    </source>
</evidence>
<dbReference type="Proteomes" id="UP001159641">
    <property type="component" value="Unassembled WGS sequence"/>
</dbReference>
<dbReference type="GO" id="GO:0015179">
    <property type="term" value="F:L-amino acid transmembrane transporter activity"/>
    <property type="evidence" value="ECO:0007669"/>
    <property type="project" value="TreeGrafter"/>
</dbReference>
<keyword evidence="8" id="KW-1185">Reference proteome</keyword>
<evidence type="ECO:0000256" key="2">
    <source>
        <dbReference type="ARBA" id="ARBA00022692"/>
    </source>
</evidence>
<evidence type="ECO:0000313" key="8">
    <source>
        <dbReference type="Proteomes" id="UP001159641"/>
    </source>
</evidence>
<protein>
    <recommendedName>
        <fullName evidence="6">Amino acid transporter transmembrane domain-containing protein</fullName>
    </recommendedName>
</protein>
<feature type="domain" description="Amino acid transporter transmembrane" evidence="6">
    <location>
        <begin position="31"/>
        <end position="100"/>
    </location>
</feature>
<name>A0AB34GY32_ESCRO</name>
<dbReference type="EMBL" id="JAIQCJ010002027">
    <property type="protein sequence ID" value="KAJ8785028.1"/>
    <property type="molecule type" value="Genomic_DNA"/>
</dbReference>
<dbReference type="AlphaFoldDB" id="A0AB34GY32"/>
<reference evidence="7 8" key="1">
    <citation type="submission" date="2022-11" db="EMBL/GenBank/DDBJ databases">
        <title>Whole genome sequence of Eschrichtius robustus ER-17-0199.</title>
        <authorList>
            <person name="Bruniche-Olsen A."/>
            <person name="Black A.N."/>
            <person name="Fields C.J."/>
            <person name="Walden K."/>
            <person name="Dewoody J.A."/>
        </authorList>
    </citation>
    <scope>NUCLEOTIDE SEQUENCE [LARGE SCALE GENOMIC DNA]</scope>
    <source>
        <strain evidence="7">ER-17-0199</strain>
        <tissue evidence="7">Blubber</tissue>
    </source>
</reference>
<sequence>MLLLLPEDNSHEIKPSCVLSYDQNLGHWALVSVLSLLACCPIYSPTGVYDFLTFGTEVSADILMSYPGNDVVIIVARVLFSASIVTVYPIVLFLGRLVMQDFWRRGCCWACGPRALAES</sequence>
<accession>A0AB34GY32</accession>
<evidence type="ECO:0000256" key="5">
    <source>
        <dbReference type="SAM" id="Phobius"/>
    </source>
</evidence>
<comment type="subcellular location">
    <subcellularLocation>
        <location evidence="1">Membrane</location>
        <topology evidence="1">Multi-pass membrane protein</topology>
    </subcellularLocation>
</comment>
<comment type="caution">
    <text evidence="7">The sequence shown here is derived from an EMBL/GenBank/DDBJ whole genome shotgun (WGS) entry which is preliminary data.</text>
</comment>
<feature type="transmembrane region" description="Helical" evidence="5">
    <location>
        <begin position="71"/>
        <end position="95"/>
    </location>
</feature>
<keyword evidence="4 5" id="KW-0472">Membrane</keyword>
<evidence type="ECO:0000313" key="7">
    <source>
        <dbReference type="EMBL" id="KAJ8785028.1"/>
    </source>
</evidence>
<evidence type="ECO:0000256" key="3">
    <source>
        <dbReference type="ARBA" id="ARBA00022989"/>
    </source>
</evidence>
<dbReference type="PANTHER" id="PTHR22950:SF226">
    <property type="entry name" value="SODIUM-COUPLED NEUTRAL AMINO ACID TRANSPORTER 8-RELATED"/>
    <property type="match status" value="1"/>
</dbReference>
<keyword evidence="3 5" id="KW-1133">Transmembrane helix</keyword>
<dbReference type="PANTHER" id="PTHR22950">
    <property type="entry name" value="AMINO ACID TRANSPORTER"/>
    <property type="match status" value="1"/>
</dbReference>
<evidence type="ECO:0000259" key="6">
    <source>
        <dbReference type="Pfam" id="PF01490"/>
    </source>
</evidence>
<dbReference type="GO" id="GO:0016020">
    <property type="term" value="C:membrane"/>
    <property type="evidence" value="ECO:0007669"/>
    <property type="project" value="UniProtKB-SubCell"/>
</dbReference>
<dbReference type="Pfam" id="PF01490">
    <property type="entry name" value="Aa_trans"/>
    <property type="match status" value="1"/>
</dbReference>
<evidence type="ECO:0000256" key="4">
    <source>
        <dbReference type="ARBA" id="ARBA00023136"/>
    </source>
</evidence>
<gene>
    <name evidence="7" type="ORF">J1605_007584</name>
</gene>